<keyword evidence="2" id="KW-1185">Reference proteome</keyword>
<sequence length="181" mass="20019">MNVRGELYIANLRNPGLARQVLEVILRNIGLTSPISAYDMDPGKVDGPDVDTRQEHILAGRCRRKCAGSRFIRRVLDHLGPHNRLTLPPIVFDHWVNLLFVLRVASFVFEFSGGSFSPPCCRFLAHGTTSGIGCILDWKALASWHFPSPPGPLHRAHARGSKASKETVPFSCPPHNVLDHG</sequence>
<gene>
    <name evidence="1" type="ORF">ARMGADRAFT_1114054</name>
</gene>
<accession>A0A2H3D1U0</accession>
<dbReference type="Proteomes" id="UP000217790">
    <property type="component" value="Unassembled WGS sequence"/>
</dbReference>
<organism evidence="1 2">
    <name type="scientific">Armillaria gallica</name>
    <name type="common">Bulbous honey fungus</name>
    <name type="synonym">Armillaria bulbosa</name>
    <dbReference type="NCBI Taxonomy" id="47427"/>
    <lineage>
        <taxon>Eukaryota</taxon>
        <taxon>Fungi</taxon>
        <taxon>Dikarya</taxon>
        <taxon>Basidiomycota</taxon>
        <taxon>Agaricomycotina</taxon>
        <taxon>Agaricomycetes</taxon>
        <taxon>Agaricomycetidae</taxon>
        <taxon>Agaricales</taxon>
        <taxon>Marasmiineae</taxon>
        <taxon>Physalacriaceae</taxon>
        <taxon>Armillaria</taxon>
    </lineage>
</organism>
<dbReference type="AlphaFoldDB" id="A0A2H3D1U0"/>
<evidence type="ECO:0000313" key="1">
    <source>
        <dbReference type="EMBL" id="PBK89215.1"/>
    </source>
</evidence>
<proteinExistence type="predicted"/>
<evidence type="ECO:0000313" key="2">
    <source>
        <dbReference type="Proteomes" id="UP000217790"/>
    </source>
</evidence>
<dbReference type="InParanoid" id="A0A2H3D1U0"/>
<name>A0A2H3D1U0_ARMGA</name>
<protein>
    <submittedName>
        <fullName evidence="1">Uncharacterized protein</fullName>
    </submittedName>
</protein>
<dbReference type="EMBL" id="KZ293669">
    <property type="protein sequence ID" value="PBK89215.1"/>
    <property type="molecule type" value="Genomic_DNA"/>
</dbReference>
<reference evidence="2" key="1">
    <citation type="journal article" date="2017" name="Nat. Ecol. Evol.">
        <title>Genome expansion and lineage-specific genetic innovations in the forest pathogenic fungi Armillaria.</title>
        <authorList>
            <person name="Sipos G."/>
            <person name="Prasanna A.N."/>
            <person name="Walter M.C."/>
            <person name="O'Connor E."/>
            <person name="Balint B."/>
            <person name="Krizsan K."/>
            <person name="Kiss B."/>
            <person name="Hess J."/>
            <person name="Varga T."/>
            <person name="Slot J."/>
            <person name="Riley R."/>
            <person name="Boka B."/>
            <person name="Rigling D."/>
            <person name="Barry K."/>
            <person name="Lee J."/>
            <person name="Mihaltcheva S."/>
            <person name="LaButti K."/>
            <person name="Lipzen A."/>
            <person name="Waldron R."/>
            <person name="Moloney N.M."/>
            <person name="Sperisen C."/>
            <person name="Kredics L."/>
            <person name="Vagvoelgyi C."/>
            <person name="Patrignani A."/>
            <person name="Fitzpatrick D."/>
            <person name="Nagy I."/>
            <person name="Doyle S."/>
            <person name="Anderson J.B."/>
            <person name="Grigoriev I.V."/>
            <person name="Gueldener U."/>
            <person name="Muensterkoetter M."/>
            <person name="Nagy L.G."/>
        </authorList>
    </citation>
    <scope>NUCLEOTIDE SEQUENCE [LARGE SCALE GENOMIC DNA]</scope>
    <source>
        <strain evidence="2">Ar21-2</strain>
    </source>
</reference>